<dbReference type="InterPro" id="IPR055482">
    <property type="entry name" value="DUF7054"/>
</dbReference>
<dbReference type="Proteomes" id="UP000215914">
    <property type="component" value="Chromosome 12"/>
</dbReference>
<protein>
    <recommendedName>
        <fullName evidence="1">DUF7054 domain-containing protein</fullName>
    </recommendedName>
</protein>
<dbReference type="InterPro" id="IPR040358">
    <property type="entry name" value="At4g22758-like"/>
</dbReference>
<sequence>MMSQTSKDTMKYNKGVKKNRLLITVNVLGSPGPLRLIVNKDDTVSTVIDSSLKLYARGGRLPILGSDITKFVLFSSNAPSHALSSSEAIWLSGGRNFVMYKKNTNLQTTEAKSDLITNQSDSRSWKSWLRNLNKSFKIISH</sequence>
<name>A0A251T535_HELAN</name>
<organism evidence="3 4">
    <name type="scientific">Helianthus annuus</name>
    <name type="common">Common sunflower</name>
    <dbReference type="NCBI Taxonomy" id="4232"/>
    <lineage>
        <taxon>Eukaryota</taxon>
        <taxon>Viridiplantae</taxon>
        <taxon>Streptophyta</taxon>
        <taxon>Embryophyta</taxon>
        <taxon>Tracheophyta</taxon>
        <taxon>Spermatophyta</taxon>
        <taxon>Magnoliopsida</taxon>
        <taxon>eudicotyledons</taxon>
        <taxon>Gunneridae</taxon>
        <taxon>Pentapetalae</taxon>
        <taxon>asterids</taxon>
        <taxon>campanulids</taxon>
        <taxon>Asterales</taxon>
        <taxon>Asteraceae</taxon>
        <taxon>Asteroideae</taxon>
        <taxon>Heliantheae alliance</taxon>
        <taxon>Heliantheae</taxon>
        <taxon>Helianthus</taxon>
    </lineage>
</organism>
<evidence type="ECO:0000313" key="2">
    <source>
        <dbReference type="EMBL" id="KAF5778769.1"/>
    </source>
</evidence>
<dbReference type="PANTHER" id="PTHR33270:SF30">
    <property type="match status" value="1"/>
</dbReference>
<dbReference type="OMA" id="QMTEMRS"/>
<evidence type="ECO:0000313" key="3">
    <source>
        <dbReference type="EMBL" id="OTG05616.1"/>
    </source>
</evidence>
<dbReference type="OrthoDB" id="1919859at2759"/>
<feature type="domain" description="DUF7054" evidence="1">
    <location>
        <begin position="17"/>
        <end position="99"/>
    </location>
</feature>
<dbReference type="EMBL" id="MNCJ02000327">
    <property type="protein sequence ID" value="KAF5778769.1"/>
    <property type="molecule type" value="Genomic_DNA"/>
</dbReference>
<dbReference type="AlphaFoldDB" id="A0A251T535"/>
<keyword evidence="4" id="KW-1185">Reference proteome</keyword>
<proteinExistence type="predicted"/>
<dbReference type="Gramene" id="mRNA:HanXRQr2_Chr12g0551431">
    <property type="protein sequence ID" value="mRNA:HanXRQr2_Chr12g0551431"/>
    <property type="gene ID" value="HanXRQr2_Chr12g0551431"/>
</dbReference>
<evidence type="ECO:0000313" key="4">
    <source>
        <dbReference type="Proteomes" id="UP000215914"/>
    </source>
</evidence>
<reference evidence="2" key="3">
    <citation type="submission" date="2020-06" db="EMBL/GenBank/DDBJ databases">
        <title>Helianthus annuus Genome sequencing and assembly Release 2.</title>
        <authorList>
            <person name="Gouzy J."/>
            <person name="Langlade N."/>
            <person name="Munos S."/>
        </authorList>
    </citation>
    <scope>NUCLEOTIDE SEQUENCE</scope>
    <source>
        <tissue evidence="2">Leaves</tissue>
    </source>
</reference>
<dbReference type="PANTHER" id="PTHR33270">
    <property type="entry name" value="BNAC05G50380D PROTEIN"/>
    <property type="match status" value="1"/>
</dbReference>
<accession>A0A251T535</accession>
<reference evidence="2 4" key="1">
    <citation type="journal article" date="2017" name="Nature">
        <title>The sunflower genome provides insights into oil metabolism, flowering and Asterid evolution.</title>
        <authorList>
            <person name="Badouin H."/>
            <person name="Gouzy J."/>
            <person name="Grassa C.J."/>
            <person name="Murat F."/>
            <person name="Staton S.E."/>
            <person name="Cottret L."/>
            <person name="Lelandais-Briere C."/>
            <person name="Owens G.L."/>
            <person name="Carrere S."/>
            <person name="Mayjonade B."/>
            <person name="Legrand L."/>
            <person name="Gill N."/>
            <person name="Kane N.C."/>
            <person name="Bowers J.E."/>
            <person name="Hubner S."/>
            <person name="Bellec A."/>
            <person name="Berard A."/>
            <person name="Berges H."/>
            <person name="Blanchet N."/>
            <person name="Boniface M.C."/>
            <person name="Brunel D."/>
            <person name="Catrice O."/>
            <person name="Chaidir N."/>
            <person name="Claudel C."/>
            <person name="Donnadieu C."/>
            <person name="Faraut T."/>
            <person name="Fievet G."/>
            <person name="Helmstetter N."/>
            <person name="King M."/>
            <person name="Knapp S.J."/>
            <person name="Lai Z."/>
            <person name="Le Paslier M.C."/>
            <person name="Lippi Y."/>
            <person name="Lorenzon L."/>
            <person name="Mandel J.R."/>
            <person name="Marage G."/>
            <person name="Marchand G."/>
            <person name="Marquand E."/>
            <person name="Bret-Mestries E."/>
            <person name="Morien E."/>
            <person name="Nambeesan S."/>
            <person name="Nguyen T."/>
            <person name="Pegot-Espagnet P."/>
            <person name="Pouilly N."/>
            <person name="Raftis F."/>
            <person name="Sallet E."/>
            <person name="Schiex T."/>
            <person name="Thomas J."/>
            <person name="Vandecasteele C."/>
            <person name="Vares D."/>
            <person name="Vear F."/>
            <person name="Vautrin S."/>
            <person name="Crespi M."/>
            <person name="Mangin B."/>
            <person name="Burke J.M."/>
            <person name="Salse J."/>
            <person name="Munos S."/>
            <person name="Vincourt P."/>
            <person name="Rieseberg L.H."/>
            <person name="Langlade N.B."/>
        </authorList>
    </citation>
    <scope>NUCLEOTIDE SEQUENCE [LARGE SCALE GENOMIC DNA]</scope>
    <source>
        <strain evidence="4">cv. SF193</strain>
        <tissue evidence="2">Leaves</tissue>
    </source>
</reference>
<dbReference type="EMBL" id="CM007901">
    <property type="protein sequence ID" value="OTG05616.1"/>
    <property type="molecule type" value="Genomic_DNA"/>
</dbReference>
<dbReference type="InParanoid" id="A0A251T535"/>
<reference evidence="3" key="2">
    <citation type="submission" date="2017-02" db="EMBL/GenBank/DDBJ databases">
        <title>Sunflower complete genome.</title>
        <authorList>
            <person name="Langlade N."/>
            <person name="Munos S."/>
        </authorList>
    </citation>
    <scope>NUCLEOTIDE SEQUENCE [LARGE SCALE GENOMIC DNA]</scope>
    <source>
        <tissue evidence="3">Leaves</tissue>
    </source>
</reference>
<evidence type="ECO:0000259" key="1">
    <source>
        <dbReference type="Pfam" id="PF23156"/>
    </source>
</evidence>
<dbReference type="Pfam" id="PF23156">
    <property type="entry name" value="DUF7054"/>
    <property type="match status" value="1"/>
</dbReference>
<gene>
    <name evidence="3" type="ORF">HannXRQ_Chr12g0375581</name>
    <name evidence="2" type="ORF">HanXRQr2_Chr12g0551431</name>
</gene>